<feature type="transmembrane region" description="Helical" evidence="4">
    <location>
        <begin position="392"/>
        <end position="411"/>
    </location>
</feature>
<protein>
    <submittedName>
        <fullName evidence="6">Putative MFS family arabinose efflux permease</fullName>
    </submittedName>
</protein>
<comment type="caution">
    <text evidence="6">The sequence shown here is derived from an EMBL/GenBank/DDBJ whole genome shotgun (WGS) entry which is preliminary data.</text>
</comment>
<sequence length="420" mass="43766">MKENSPATAAAAPASHSRSIVEEWKAAWRPGVAALLAGSLGYSLYPAVSSLFVEPLQQQFGWSRGEIAFVHSFGLATAFAAPVVGRLTDRHGVRPILSAGLLLTVIGYLLLAAMGGSLGYYYAAYFFFSMVGMATTGITVTRILSGAFDRTRGTALAIGRSGLACAGALMPMLLFPVINRFGTAGGYLLLGALMGLVALPAIRLWLPAGQQVGARRGGAASAAHAQSWRDLLAMRKVRILIAASVLNYVPVVALLSQMKPLAIEKGLDAVTAVGAVSVMGLAAAMGALLSGILVDRFWAPAIAFILNLAPAAGCLLLLQSDVPPVLFYGAVLMIGLGQGAEIDIVAFMIARYFGLRSYATIYSLSTLGIALGVALGASLIGRAYDYFGHYDVAIGVAALSFATAACFYLAMGRYPDSVVE</sequence>
<dbReference type="RefSeq" id="WP_246343420.1">
    <property type="nucleotide sequence ID" value="NZ_BSPS01000001.1"/>
</dbReference>
<dbReference type="InterPro" id="IPR050327">
    <property type="entry name" value="Proton-linked_MCT"/>
</dbReference>
<feature type="transmembrane region" description="Helical" evidence="4">
    <location>
        <begin position="157"/>
        <end position="178"/>
    </location>
</feature>
<keyword evidence="7" id="KW-1185">Reference proteome</keyword>
<dbReference type="PROSITE" id="PS50850">
    <property type="entry name" value="MFS"/>
    <property type="match status" value="1"/>
</dbReference>
<feature type="domain" description="Major facilitator superfamily (MFS) profile" evidence="5">
    <location>
        <begin position="31"/>
        <end position="415"/>
    </location>
</feature>
<evidence type="ECO:0000259" key="5">
    <source>
        <dbReference type="PROSITE" id="PS50850"/>
    </source>
</evidence>
<feature type="transmembrane region" description="Helical" evidence="4">
    <location>
        <begin position="269"/>
        <end position="290"/>
    </location>
</feature>
<evidence type="ECO:0000313" key="7">
    <source>
        <dbReference type="Proteomes" id="UP000571950"/>
    </source>
</evidence>
<dbReference type="InterPro" id="IPR036259">
    <property type="entry name" value="MFS_trans_sf"/>
</dbReference>
<dbReference type="Proteomes" id="UP000571950">
    <property type="component" value="Unassembled WGS sequence"/>
</dbReference>
<feature type="transmembrane region" description="Helical" evidence="4">
    <location>
        <begin position="325"/>
        <end position="349"/>
    </location>
</feature>
<dbReference type="InterPro" id="IPR020846">
    <property type="entry name" value="MFS_dom"/>
</dbReference>
<evidence type="ECO:0000313" key="6">
    <source>
        <dbReference type="EMBL" id="MBB3925906.1"/>
    </source>
</evidence>
<dbReference type="EMBL" id="JACIDT010000004">
    <property type="protein sequence ID" value="MBB3925906.1"/>
    <property type="molecule type" value="Genomic_DNA"/>
</dbReference>
<feature type="transmembrane region" description="Helical" evidence="4">
    <location>
        <begin position="120"/>
        <end position="145"/>
    </location>
</feature>
<evidence type="ECO:0000256" key="4">
    <source>
        <dbReference type="SAM" id="Phobius"/>
    </source>
</evidence>
<proteinExistence type="predicted"/>
<dbReference type="SUPFAM" id="SSF103473">
    <property type="entry name" value="MFS general substrate transporter"/>
    <property type="match status" value="1"/>
</dbReference>
<accession>A0A7W6BFA9</accession>
<feature type="transmembrane region" description="Helical" evidence="4">
    <location>
        <begin position="184"/>
        <end position="206"/>
    </location>
</feature>
<gene>
    <name evidence="6" type="ORF">GGR43_001621</name>
</gene>
<feature type="transmembrane region" description="Helical" evidence="4">
    <location>
        <begin position="26"/>
        <end position="45"/>
    </location>
</feature>
<dbReference type="InterPro" id="IPR011701">
    <property type="entry name" value="MFS"/>
</dbReference>
<feature type="transmembrane region" description="Helical" evidence="4">
    <location>
        <begin position="65"/>
        <end position="84"/>
    </location>
</feature>
<evidence type="ECO:0000256" key="2">
    <source>
        <dbReference type="ARBA" id="ARBA00022989"/>
    </source>
</evidence>
<name>A0A7W6BFA9_9SPHN</name>
<dbReference type="AlphaFoldDB" id="A0A7W6BFA9"/>
<feature type="transmembrane region" description="Helical" evidence="4">
    <location>
        <begin position="297"/>
        <end position="319"/>
    </location>
</feature>
<keyword evidence="1 4" id="KW-0812">Transmembrane</keyword>
<dbReference type="PANTHER" id="PTHR11360:SF290">
    <property type="entry name" value="MONOCARBOXYLATE MFS PERMEASE"/>
    <property type="match status" value="1"/>
</dbReference>
<feature type="transmembrane region" description="Helical" evidence="4">
    <location>
        <begin position="361"/>
        <end position="380"/>
    </location>
</feature>
<feature type="transmembrane region" description="Helical" evidence="4">
    <location>
        <begin position="237"/>
        <end position="257"/>
    </location>
</feature>
<dbReference type="PANTHER" id="PTHR11360">
    <property type="entry name" value="MONOCARBOXYLATE TRANSPORTER"/>
    <property type="match status" value="1"/>
</dbReference>
<dbReference type="Gene3D" id="1.20.1250.20">
    <property type="entry name" value="MFS general substrate transporter like domains"/>
    <property type="match status" value="2"/>
</dbReference>
<evidence type="ECO:0000256" key="3">
    <source>
        <dbReference type="ARBA" id="ARBA00023136"/>
    </source>
</evidence>
<feature type="transmembrane region" description="Helical" evidence="4">
    <location>
        <begin position="96"/>
        <end position="114"/>
    </location>
</feature>
<organism evidence="6 7">
    <name type="scientific">Sphingobium jiangsuense</name>
    <dbReference type="NCBI Taxonomy" id="870476"/>
    <lineage>
        <taxon>Bacteria</taxon>
        <taxon>Pseudomonadati</taxon>
        <taxon>Pseudomonadota</taxon>
        <taxon>Alphaproteobacteria</taxon>
        <taxon>Sphingomonadales</taxon>
        <taxon>Sphingomonadaceae</taxon>
        <taxon>Sphingobium</taxon>
    </lineage>
</organism>
<dbReference type="Pfam" id="PF07690">
    <property type="entry name" value="MFS_1"/>
    <property type="match status" value="1"/>
</dbReference>
<evidence type="ECO:0000256" key="1">
    <source>
        <dbReference type="ARBA" id="ARBA00022692"/>
    </source>
</evidence>
<dbReference type="GO" id="GO:0022857">
    <property type="term" value="F:transmembrane transporter activity"/>
    <property type="evidence" value="ECO:0007669"/>
    <property type="project" value="InterPro"/>
</dbReference>
<keyword evidence="3 4" id="KW-0472">Membrane</keyword>
<keyword evidence="2 4" id="KW-1133">Transmembrane helix</keyword>
<reference evidence="6 7" key="1">
    <citation type="submission" date="2020-08" db="EMBL/GenBank/DDBJ databases">
        <title>Genomic Encyclopedia of Type Strains, Phase IV (KMG-IV): sequencing the most valuable type-strain genomes for metagenomic binning, comparative biology and taxonomic classification.</title>
        <authorList>
            <person name="Goeker M."/>
        </authorList>
    </citation>
    <scope>NUCLEOTIDE SEQUENCE [LARGE SCALE GENOMIC DNA]</scope>
    <source>
        <strain evidence="6 7">DSM 26189</strain>
    </source>
</reference>